<accession>A0A1T5JSC2</accession>
<evidence type="ECO:0000256" key="1">
    <source>
        <dbReference type="ARBA" id="ARBA00022500"/>
    </source>
</evidence>
<dbReference type="STRING" id="688867.SAMN05660236_1432"/>
<dbReference type="InterPro" id="IPR011324">
    <property type="entry name" value="Cytotoxic_necrot_fac-like_cat"/>
</dbReference>
<dbReference type="InterPro" id="IPR005659">
    <property type="entry name" value="Chemorcpt_Glu_NH3ase_CheD"/>
</dbReference>
<dbReference type="GO" id="GO:0050568">
    <property type="term" value="F:protein-glutamine glutaminase activity"/>
    <property type="evidence" value="ECO:0007669"/>
    <property type="project" value="InterPro"/>
</dbReference>
<organism evidence="3 4">
    <name type="scientific">Ohtaekwangia koreensis</name>
    <dbReference type="NCBI Taxonomy" id="688867"/>
    <lineage>
        <taxon>Bacteria</taxon>
        <taxon>Pseudomonadati</taxon>
        <taxon>Bacteroidota</taxon>
        <taxon>Cytophagia</taxon>
        <taxon>Cytophagales</taxon>
        <taxon>Fulvivirgaceae</taxon>
        <taxon>Ohtaekwangia</taxon>
    </lineage>
</organism>
<dbReference type="GO" id="GO:0006935">
    <property type="term" value="P:chemotaxis"/>
    <property type="evidence" value="ECO:0007669"/>
    <property type="project" value="UniProtKB-KW"/>
</dbReference>
<evidence type="ECO:0000256" key="2">
    <source>
        <dbReference type="ARBA" id="ARBA00022801"/>
    </source>
</evidence>
<dbReference type="Proteomes" id="UP000190961">
    <property type="component" value="Unassembled WGS sequence"/>
</dbReference>
<evidence type="ECO:0000313" key="4">
    <source>
        <dbReference type="Proteomes" id="UP000190961"/>
    </source>
</evidence>
<sequence>MMSHILNINDIAVSAKPVELVCFGLGSCIGLFVTDRIKKVSGGVHIPLPGGTTGIDMKGADELLEQMLQKVQSKGGNLNRLRAKVTGGSSILSHENAIGEQNALSVVQLLQARKIYIAATDLGGNVSRSVRFNSVTQELIISTSTHEFYKI</sequence>
<proteinExistence type="predicted"/>
<dbReference type="OrthoDB" id="9807202at2"/>
<dbReference type="PANTHER" id="PTHR35147">
    <property type="entry name" value="CHEMORECEPTOR GLUTAMINE DEAMIDASE CHED-RELATED"/>
    <property type="match status" value="1"/>
</dbReference>
<keyword evidence="1" id="KW-0145">Chemotaxis</keyword>
<keyword evidence="2" id="KW-0378">Hydrolase</keyword>
<dbReference type="Gene3D" id="3.30.1330.200">
    <property type="match status" value="1"/>
</dbReference>
<dbReference type="Pfam" id="PF03975">
    <property type="entry name" value="CheD"/>
    <property type="match status" value="1"/>
</dbReference>
<dbReference type="CDD" id="cd16352">
    <property type="entry name" value="CheD"/>
    <property type="match status" value="1"/>
</dbReference>
<dbReference type="PANTHER" id="PTHR35147:SF1">
    <property type="entry name" value="CHEMORECEPTOR GLUTAMINE DEAMIDASE CHED-RELATED"/>
    <property type="match status" value="1"/>
</dbReference>
<dbReference type="EMBL" id="FUZU01000001">
    <property type="protein sequence ID" value="SKC54300.1"/>
    <property type="molecule type" value="Genomic_DNA"/>
</dbReference>
<gene>
    <name evidence="3" type="ORF">SAMN05660236_1432</name>
</gene>
<keyword evidence="4" id="KW-1185">Reference proteome</keyword>
<name>A0A1T5JSC2_9BACT</name>
<dbReference type="RefSeq" id="WP_079685969.1">
    <property type="nucleotide sequence ID" value="NZ_FUZU01000001.1"/>
</dbReference>
<evidence type="ECO:0000313" key="3">
    <source>
        <dbReference type="EMBL" id="SKC54300.1"/>
    </source>
</evidence>
<dbReference type="SUPFAM" id="SSF64438">
    <property type="entry name" value="CNF1/YfiH-like putative cysteine hydrolases"/>
    <property type="match status" value="1"/>
</dbReference>
<dbReference type="AlphaFoldDB" id="A0A1T5JSC2"/>
<dbReference type="InterPro" id="IPR038592">
    <property type="entry name" value="CheD-like_sf"/>
</dbReference>
<protein>
    <submittedName>
        <fullName evidence="3">Chemotaxis protein CheD</fullName>
    </submittedName>
</protein>
<reference evidence="3 4" key="1">
    <citation type="submission" date="2017-02" db="EMBL/GenBank/DDBJ databases">
        <authorList>
            <person name="Peterson S.W."/>
        </authorList>
    </citation>
    <scope>NUCLEOTIDE SEQUENCE [LARGE SCALE GENOMIC DNA]</scope>
    <source>
        <strain evidence="3 4">DSM 25262</strain>
    </source>
</reference>